<dbReference type="GO" id="GO:0003700">
    <property type="term" value="F:DNA-binding transcription factor activity"/>
    <property type="evidence" value="ECO:0007669"/>
    <property type="project" value="InterPro"/>
</dbReference>
<comment type="caution">
    <text evidence="5">The sequence shown here is derived from an EMBL/GenBank/DDBJ whole genome shotgun (WGS) entry which is preliminary data.</text>
</comment>
<dbReference type="InterPro" id="IPR018062">
    <property type="entry name" value="HTH_AraC-typ_CS"/>
</dbReference>
<evidence type="ECO:0000256" key="3">
    <source>
        <dbReference type="ARBA" id="ARBA00023163"/>
    </source>
</evidence>
<dbReference type="Proteomes" id="UP000254326">
    <property type="component" value="Unassembled WGS sequence"/>
</dbReference>
<keyword evidence="3" id="KW-0804">Transcription</keyword>
<proteinExistence type="predicted"/>
<dbReference type="PANTHER" id="PTHR43280:SF28">
    <property type="entry name" value="HTH-TYPE TRANSCRIPTIONAL ACTIVATOR RHAS"/>
    <property type="match status" value="1"/>
</dbReference>
<dbReference type="PROSITE" id="PS01124">
    <property type="entry name" value="HTH_ARAC_FAMILY_2"/>
    <property type="match status" value="1"/>
</dbReference>
<dbReference type="InterPro" id="IPR018060">
    <property type="entry name" value="HTH_AraC"/>
</dbReference>
<dbReference type="PRINTS" id="PR00032">
    <property type="entry name" value="HTHARAC"/>
</dbReference>
<keyword evidence="1" id="KW-0805">Transcription regulation</keyword>
<dbReference type="AlphaFoldDB" id="A0A370UB63"/>
<evidence type="ECO:0000256" key="1">
    <source>
        <dbReference type="ARBA" id="ARBA00023015"/>
    </source>
</evidence>
<accession>A0A370UB63</accession>
<dbReference type="InterPro" id="IPR020449">
    <property type="entry name" value="Tscrpt_reg_AraC-type_HTH"/>
</dbReference>
<dbReference type="PROSITE" id="PS00041">
    <property type="entry name" value="HTH_ARAC_FAMILY_1"/>
    <property type="match status" value="1"/>
</dbReference>
<dbReference type="GO" id="GO:0043565">
    <property type="term" value="F:sequence-specific DNA binding"/>
    <property type="evidence" value="ECO:0007669"/>
    <property type="project" value="InterPro"/>
</dbReference>
<evidence type="ECO:0000259" key="4">
    <source>
        <dbReference type="PROSITE" id="PS01124"/>
    </source>
</evidence>
<reference evidence="5 6" key="1">
    <citation type="submission" date="2018-06" db="EMBL/GenBank/DDBJ databases">
        <title>Marinomonas sp. YLB-05 draft genome sequence.</title>
        <authorList>
            <person name="Yu L."/>
            <person name="Tang X."/>
        </authorList>
    </citation>
    <scope>NUCLEOTIDE SEQUENCE [LARGE SCALE GENOMIC DNA]</scope>
    <source>
        <strain evidence="5 6">YLB-05</strain>
    </source>
</reference>
<dbReference type="SUPFAM" id="SSF46689">
    <property type="entry name" value="Homeodomain-like"/>
    <property type="match status" value="2"/>
</dbReference>
<dbReference type="Gene3D" id="1.10.10.60">
    <property type="entry name" value="Homeodomain-like"/>
    <property type="match status" value="2"/>
</dbReference>
<evidence type="ECO:0000313" key="5">
    <source>
        <dbReference type="EMBL" id="RDL44989.1"/>
    </source>
</evidence>
<gene>
    <name evidence="5" type="ORF">DN730_05060</name>
</gene>
<keyword evidence="6" id="KW-1185">Reference proteome</keyword>
<keyword evidence="2" id="KW-0238">DNA-binding</keyword>
<sequence length="145" mass="16590">MTVNHTQYKKVCLGRDYLTQHYALAFDLADVATYSCMSKYHFCRVFSEVFGESPYQYISKIRIERAKELLVTSQRSINDICELVGYTSIGSFSALFRKKTGLSPTQYRTKLQALASDPLTHPIQSIPMCYAHRLFGAKLEKSNIE</sequence>
<organism evidence="5 6">
    <name type="scientific">Marinomonas piezotolerans</name>
    <dbReference type="NCBI Taxonomy" id="2213058"/>
    <lineage>
        <taxon>Bacteria</taxon>
        <taxon>Pseudomonadati</taxon>
        <taxon>Pseudomonadota</taxon>
        <taxon>Gammaproteobacteria</taxon>
        <taxon>Oceanospirillales</taxon>
        <taxon>Oceanospirillaceae</taxon>
        <taxon>Marinomonas</taxon>
    </lineage>
</organism>
<dbReference type="EMBL" id="QKRA01000002">
    <property type="protein sequence ID" value="RDL44989.1"/>
    <property type="molecule type" value="Genomic_DNA"/>
</dbReference>
<dbReference type="SMART" id="SM00342">
    <property type="entry name" value="HTH_ARAC"/>
    <property type="match status" value="1"/>
</dbReference>
<feature type="domain" description="HTH araC/xylS-type" evidence="4">
    <location>
        <begin position="17"/>
        <end position="110"/>
    </location>
</feature>
<protein>
    <submittedName>
        <fullName evidence="5">AraC family transcriptional regulator</fullName>
    </submittedName>
</protein>
<name>A0A370UB63_9GAMM</name>
<dbReference type="InterPro" id="IPR009057">
    <property type="entry name" value="Homeodomain-like_sf"/>
</dbReference>
<dbReference type="PANTHER" id="PTHR43280">
    <property type="entry name" value="ARAC-FAMILY TRANSCRIPTIONAL REGULATOR"/>
    <property type="match status" value="1"/>
</dbReference>
<dbReference type="RefSeq" id="WP_115467026.1">
    <property type="nucleotide sequence ID" value="NZ_QKRA01000002.1"/>
</dbReference>
<dbReference type="OrthoDB" id="9809338at2"/>
<evidence type="ECO:0000313" key="6">
    <source>
        <dbReference type="Proteomes" id="UP000254326"/>
    </source>
</evidence>
<dbReference type="Pfam" id="PF12833">
    <property type="entry name" value="HTH_18"/>
    <property type="match status" value="1"/>
</dbReference>
<evidence type="ECO:0000256" key="2">
    <source>
        <dbReference type="ARBA" id="ARBA00023125"/>
    </source>
</evidence>